<dbReference type="InterPro" id="IPR044974">
    <property type="entry name" value="Disease_R_plants"/>
</dbReference>
<evidence type="ECO:0000313" key="3">
    <source>
        <dbReference type="Proteomes" id="UP000235145"/>
    </source>
</evidence>
<feature type="transmembrane region" description="Helical" evidence="1">
    <location>
        <begin position="15"/>
        <end position="37"/>
    </location>
</feature>
<keyword evidence="1" id="KW-0812">Transmembrane</keyword>
<proteinExistence type="predicted"/>
<dbReference type="AlphaFoldDB" id="A0A9R1V7P4"/>
<sequence length="163" mass="18505">MLIKNVLNIKLNLQLHGIGIVISYYLQIITSFLINMLEAKFIEEVVKDIYHRVHIPLRSSLSFLIGMNDSIKFITSSLKDNSSHTGDILTILVMGGIWKSSLAKYVYRSPFCEFNTSYTGDISRRCVDKFNGLLDLQKKLCGDIKKTSLIQVHDGSIYTSRIV</sequence>
<dbReference type="Proteomes" id="UP000235145">
    <property type="component" value="Unassembled WGS sequence"/>
</dbReference>
<comment type="caution">
    <text evidence="2">The sequence shown here is derived from an EMBL/GenBank/DDBJ whole genome shotgun (WGS) entry which is preliminary data.</text>
</comment>
<reference evidence="2 3" key="1">
    <citation type="journal article" date="2017" name="Nat. Commun.">
        <title>Genome assembly with in vitro proximity ligation data and whole-genome triplication in lettuce.</title>
        <authorList>
            <person name="Reyes-Chin-Wo S."/>
            <person name="Wang Z."/>
            <person name="Yang X."/>
            <person name="Kozik A."/>
            <person name="Arikit S."/>
            <person name="Song C."/>
            <person name="Xia L."/>
            <person name="Froenicke L."/>
            <person name="Lavelle D.O."/>
            <person name="Truco M.J."/>
            <person name="Xia R."/>
            <person name="Zhu S."/>
            <person name="Xu C."/>
            <person name="Xu H."/>
            <person name="Xu X."/>
            <person name="Cox K."/>
            <person name="Korf I."/>
            <person name="Meyers B.C."/>
            <person name="Michelmore R.W."/>
        </authorList>
    </citation>
    <scope>NUCLEOTIDE SEQUENCE [LARGE SCALE GENOMIC DNA]</scope>
    <source>
        <strain evidence="3">cv. Salinas</strain>
        <tissue evidence="2">Seedlings</tissue>
    </source>
</reference>
<dbReference type="PANTHER" id="PTHR11017:SF313">
    <property type="entry name" value="TIR DOMAIN, P-LOOP CONTAINING NUCLEOSIDE TRIPHOSPHATE HYDROLASE"/>
    <property type="match status" value="1"/>
</dbReference>
<organism evidence="2 3">
    <name type="scientific">Lactuca sativa</name>
    <name type="common">Garden lettuce</name>
    <dbReference type="NCBI Taxonomy" id="4236"/>
    <lineage>
        <taxon>Eukaryota</taxon>
        <taxon>Viridiplantae</taxon>
        <taxon>Streptophyta</taxon>
        <taxon>Embryophyta</taxon>
        <taxon>Tracheophyta</taxon>
        <taxon>Spermatophyta</taxon>
        <taxon>Magnoliopsida</taxon>
        <taxon>eudicotyledons</taxon>
        <taxon>Gunneridae</taxon>
        <taxon>Pentapetalae</taxon>
        <taxon>asterids</taxon>
        <taxon>campanulids</taxon>
        <taxon>Asterales</taxon>
        <taxon>Asteraceae</taxon>
        <taxon>Cichorioideae</taxon>
        <taxon>Cichorieae</taxon>
        <taxon>Lactucinae</taxon>
        <taxon>Lactuca</taxon>
    </lineage>
</organism>
<dbReference type="GO" id="GO:0006952">
    <property type="term" value="P:defense response"/>
    <property type="evidence" value="ECO:0007669"/>
    <property type="project" value="InterPro"/>
</dbReference>
<dbReference type="Gene3D" id="3.40.50.300">
    <property type="entry name" value="P-loop containing nucleotide triphosphate hydrolases"/>
    <property type="match status" value="1"/>
</dbReference>
<evidence type="ECO:0000256" key="1">
    <source>
        <dbReference type="SAM" id="Phobius"/>
    </source>
</evidence>
<evidence type="ECO:0000313" key="2">
    <source>
        <dbReference type="EMBL" id="KAJ0199721.1"/>
    </source>
</evidence>
<gene>
    <name evidence="2" type="ORF">LSAT_V11C600318490</name>
</gene>
<keyword evidence="1" id="KW-0472">Membrane</keyword>
<accession>A0A9R1V7P4</accession>
<keyword evidence="1" id="KW-1133">Transmembrane helix</keyword>
<keyword evidence="3" id="KW-1185">Reference proteome</keyword>
<dbReference type="InterPro" id="IPR027417">
    <property type="entry name" value="P-loop_NTPase"/>
</dbReference>
<dbReference type="EMBL" id="NBSK02000006">
    <property type="protein sequence ID" value="KAJ0199721.1"/>
    <property type="molecule type" value="Genomic_DNA"/>
</dbReference>
<name>A0A9R1V7P4_LACSA</name>
<protein>
    <submittedName>
        <fullName evidence="2">Uncharacterized protein</fullName>
    </submittedName>
</protein>
<dbReference type="PANTHER" id="PTHR11017">
    <property type="entry name" value="LEUCINE-RICH REPEAT-CONTAINING PROTEIN"/>
    <property type="match status" value="1"/>
</dbReference>